<protein>
    <submittedName>
        <fullName evidence="1">Uncharacterized protein</fullName>
    </submittedName>
</protein>
<comment type="caution">
    <text evidence="1">The sequence shown here is derived from an EMBL/GenBank/DDBJ whole genome shotgun (WGS) entry which is preliminary data.</text>
</comment>
<organism evidence="1 2">
    <name type="scientific">Agrobacterium fabrum</name>
    <dbReference type="NCBI Taxonomy" id="1176649"/>
    <lineage>
        <taxon>Bacteria</taxon>
        <taxon>Pseudomonadati</taxon>
        <taxon>Pseudomonadota</taxon>
        <taxon>Alphaproteobacteria</taxon>
        <taxon>Hyphomicrobiales</taxon>
        <taxon>Rhizobiaceae</taxon>
        <taxon>Rhizobium/Agrobacterium group</taxon>
        <taxon>Agrobacterium</taxon>
        <taxon>Agrobacterium tumefaciens complex</taxon>
    </lineage>
</organism>
<evidence type="ECO:0000313" key="1">
    <source>
        <dbReference type="EMBL" id="SDK50029.1"/>
    </source>
</evidence>
<accession>A0A7Z7BSR3</accession>
<sequence>MPIPNSAVTDDGGNFCVPSFRSYHSMKPSLSEISRTRRAGSEMEETTVALMDLAQAG</sequence>
<evidence type="ECO:0000313" key="2">
    <source>
        <dbReference type="Proteomes" id="UP000198917"/>
    </source>
</evidence>
<dbReference type="EMBL" id="FNEW01000010">
    <property type="protein sequence ID" value="SDK50029.1"/>
    <property type="molecule type" value="Genomic_DNA"/>
</dbReference>
<name>A0A7Z7BSR3_9HYPH</name>
<gene>
    <name evidence="1" type="ORF">SAMN05428983_5127</name>
</gene>
<dbReference type="Proteomes" id="UP000198917">
    <property type="component" value="Unassembled WGS sequence"/>
</dbReference>
<proteinExistence type="predicted"/>
<reference evidence="1 2" key="1">
    <citation type="submission" date="2016-10" db="EMBL/GenBank/DDBJ databases">
        <authorList>
            <person name="Varghese N."/>
            <person name="Submissions S."/>
        </authorList>
    </citation>
    <scope>NUCLEOTIDE SEQUENCE [LARGE SCALE GENOMIC DNA]</scope>
    <source>
        <strain evidence="1 2">PDC82</strain>
    </source>
</reference>
<dbReference type="AlphaFoldDB" id="A0A7Z7BSR3"/>